<evidence type="ECO:0000256" key="4">
    <source>
        <dbReference type="RuleBase" id="RU000304"/>
    </source>
</evidence>
<dbReference type="CDD" id="cd05117">
    <property type="entry name" value="STKc_CAMK"/>
    <property type="match status" value="1"/>
</dbReference>
<dbReference type="PROSITE" id="PS00107">
    <property type="entry name" value="PROTEIN_KINASE_ATP"/>
    <property type="match status" value="1"/>
</dbReference>
<dbReference type="PANTHER" id="PTHR24347">
    <property type="entry name" value="SERINE/THREONINE-PROTEIN KINASE"/>
    <property type="match status" value="1"/>
</dbReference>
<accession>A0AAD5Q7V9</accession>
<organism evidence="7 8">
    <name type="scientific">Pythium insidiosum</name>
    <name type="common">Pythiosis disease agent</name>
    <dbReference type="NCBI Taxonomy" id="114742"/>
    <lineage>
        <taxon>Eukaryota</taxon>
        <taxon>Sar</taxon>
        <taxon>Stramenopiles</taxon>
        <taxon>Oomycota</taxon>
        <taxon>Peronosporomycetes</taxon>
        <taxon>Pythiales</taxon>
        <taxon>Pythiaceae</taxon>
        <taxon>Pythium</taxon>
    </lineage>
</organism>
<keyword evidence="1 3" id="KW-0547">Nucleotide-binding</keyword>
<reference evidence="7" key="1">
    <citation type="submission" date="2021-12" db="EMBL/GenBank/DDBJ databases">
        <title>Prjna785345.</title>
        <authorList>
            <person name="Rujirawat T."/>
            <person name="Krajaejun T."/>
        </authorList>
    </citation>
    <scope>NUCLEOTIDE SEQUENCE</scope>
    <source>
        <strain evidence="7">Pi057C3</strain>
    </source>
</reference>
<dbReference type="Gene3D" id="1.10.510.10">
    <property type="entry name" value="Transferase(Phosphotransferase) domain 1"/>
    <property type="match status" value="1"/>
</dbReference>
<dbReference type="InterPro" id="IPR008271">
    <property type="entry name" value="Ser/Thr_kinase_AS"/>
</dbReference>
<sequence>MGASLVKNCFGADCWDGGDRRESYVITPQSIRAAHFYSHDKPSPATLPSRRRRRRGDEHNSSVNLEQFTTLNRQKRDRWDSRESTCSSSSSADEVTSPSFGRIEECLPSYYVLEDVIGAGTTSKCYRCRRLTDGRIFACKVINKRRLAFDRPRRDVITRQLRREVEVLRQLDHPNIAKLEDSFENDTYMILIMELLEGGELFDTIIERGRLRESDAKHIAASVLSAMSYMHAQGVVHRDIKPENLLLAKSSCDAGPVDVKIIDFGFSKTLDSTQGTTCSFLGTGGYLAPEILQHQPYTSAVDMWAFGILLYMMLCGRLPFATRTQLEPGQSVKSLYRLSFPQRYWRGVSDDAQDLLRRLLVLQPSSRVSAQAALEHPWFSCSPDC</sequence>
<keyword evidence="4" id="KW-0808">Transferase</keyword>
<evidence type="ECO:0000256" key="3">
    <source>
        <dbReference type="PROSITE-ProRule" id="PRU10141"/>
    </source>
</evidence>
<feature type="compositionally biased region" description="Low complexity" evidence="5">
    <location>
        <begin position="84"/>
        <end position="96"/>
    </location>
</feature>
<dbReference type="GO" id="GO:0005524">
    <property type="term" value="F:ATP binding"/>
    <property type="evidence" value="ECO:0007669"/>
    <property type="project" value="UniProtKB-UniRule"/>
</dbReference>
<dbReference type="EMBL" id="JAKCXM010000187">
    <property type="protein sequence ID" value="KAJ0399309.1"/>
    <property type="molecule type" value="Genomic_DNA"/>
</dbReference>
<feature type="region of interest" description="Disordered" evidence="5">
    <location>
        <begin position="37"/>
        <end position="96"/>
    </location>
</feature>
<dbReference type="PROSITE" id="PS00108">
    <property type="entry name" value="PROTEIN_KINASE_ST"/>
    <property type="match status" value="1"/>
</dbReference>
<name>A0AAD5Q7V9_PYTIN</name>
<comment type="caution">
    <text evidence="7">The sequence shown here is derived from an EMBL/GenBank/DDBJ whole genome shotgun (WGS) entry which is preliminary data.</text>
</comment>
<evidence type="ECO:0000256" key="2">
    <source>
        <dbReference type="ARBA" id="ARBA00022840"/>
    </source>
</evidence>
<dbReference type="Proteomes" id="UP001209570">
    <property type="component" value="Unassembled WGS sequence"/>
</dbReference>
<feature type="binding site" evidence="3">
    <location>
        <position position="140"/>
    </location>
    <ligand>
        <name>ATP</name>
        <dbReference type="ChEBI" id="CHEBI:30616"/>
    </ligand>
</feature>
<dbReference type="Gene3D" id="3.30.200.20">
    <property type="entry name" value="Phosphorylase Kinase, domain 1"/>
    <property type="match status" value="1"/>
</dbReference>
<dbReference type="InterPro" id="IPR011009">
    <property type="entry name" value="Kinase-like_dom_sf"/>
</dbReference>
<dbReference type="SMART" id="SM00220">
    <property type="entry name" value="S_TKc"/>
    <property type="match status" value="1"/>
</dbReference>
<dbReference type="InterPro" id="IPR000719">
    <property type="entry name" value="Prot_kinase_dom"/>
</dbReference>
<feature type="compositionally biased region" description="Polar residues" evidence="5">
    <location>
        <begin position="61"/>
        <end position="72"/>
    </location>
</feature>
<keyword evidence="4" id="KW-0418">Kinase</keyword>
<dbReference type="FunFam" id="1.10.510.10:FF:000571">
    <property type="entry name" value="Maternal embryonic leucine zipper kinase"/>
    <property type="match status" value="1"/>
</dbReference>
<proteinExistence type="inferred from homology"/>
<dbReference type="PROSITE" id="PS50011">
    <property type="entry name" value="PROTEIN_KINASE_DOM"/>
    <property type="match status" value="1"/>
</dbReference>
<comment type="similarity">
    <text evidence="4">Belongs to the protein kinase superfamily.</text>
</comment>
<keyword evidence="8" id="KW-1185">Reference proteome</keyword>
<dbReference type="Pfam" id="PF00069">
    <property type="entry name" value="Pkinase"/>
    <property type="match status" value="1"/>
</dbReference>
<feature type="domain" description="Protein kinase" evidence="6">
    <location>
        <begin position="111"/>
        <end position="379"/>
    </location>
</feature>
<gene>
    <name evidence="7" type="ORF">P43SY_000148</name>
</gene>
<evidence type="ECO:0000313" key="7">
    <source>
        <dbReference type="EMBL" id="KAJ0399309.1"/>
    </source>
</evidence>
<dbReference type="AlphaFoldDB" id="A0AAD5Q7V9"/>
<evidence type="ECO:0000256" key="1">
    <source>
        <dbReference type="ARBA" id="ARBA00022741"/>
    </source>
</evidence>
<keyword evidence="2 3" id="KW-0067">ATP-binding</keyword>
<evidence type="ECO:0000259" key="6">
    <source>
        <dbReference type="PROSITE" id="PS50011"/>
    </source>
</evidence>
<protein>
    <recommendedName>
        <fullName evidence="6">Protein kinase domain-containing protein</fullName>
    </recommendedName>
</protein>
<keyword evidence="4" id="KW-0723">Serine/threonine-protein kinase</keyword>
<dbReference type="SUPFAM" id="SSF56112">
    <property type="entry name" value="Protein kinase-like (PK-like)"/>
    <property type="match status" value="1"/>
</dbReference>
<dbReference type="InterPro" id="IPR017441">
    <property type="entry name" value="Protein_kinase_ATP_BS"/>
</dbReference>
<evidence type="ECO:0000256" key="5">
    <source>
        <dbReference type="SAM" id="MobiDB-lite"/>
    </source>
</evidence>
<evidence type="ECO:0000313" key="8">
    <source>
        <dbReference type="Proteomes" id="UP001209570"/>
    </source>
</evidence>
<dbReference type="GO" id="GO:0004674">
    <property type="term" value="F:protein serine/threonine kinase activity"/>
    <property type="evidence" value="ECO:0007669"/>
    <property type="project" value="UniProtKB-KW"/>
</dbReference>